<dbReference type="NCBIfam" id="NF001696">
    <property type="entry name" value="PRK00451.1"/>
    <property type="match status" value="1"/>
</dbReference>
<evidence type="ECO:0000256" key="1">
    <source>
        <dbReference type="ARBA" id="ARBA00003788"/>
    </source>
</evidence>
<name>A0A0D2JMP5_9BACT</name>
<dbReference type="InterPro" id="IPR015424">
    <property type="entry name" value="PyrdxlP-dep_Trfase"/>
</dbReference>
<evidence type="ECO:0000256" key="4">
    <source>
        <dbReference type="HAMAP-Rule" id="MF_00712"/>
    </source>
</evidence>
<organism evidence="6 7">
    <name type="scientific">Dethiosulfatarculus sandiegensis</name>
    <dbReference type="NCBI Taxonomy" id="1429043"/>
    <lineage>
        <taxon>Bacteria</taxon>
        <taxon>Pseudomonadati</taxon>
        <taxon>Thermodesulfobacteriota</taxon>
        <taxon>Desulfarculia</taxon>
        <taxon>Desulfarculales</taxon>
        <taxon>Desulfarculaceae</taxon>
        <taxon>Dethiosulfatarculus</taxon>
    </lineage>
</organism>
<gene>
    <name evidence="4" type="primary">gcvPA</name>
    <name evidence="6" type="ORF">X474_27960</name>
</gene>
<dbReference type="PANTHER" id="PTHR42806:SF1">
    <property type="entry name" value="GLYCINE DEHYDROGENASE (DECARBOXYLATING)"/>
    <property type="match status" value="1"/>
</dbReference>
<dbReference type="CDD" id="cd00613">
    <property type="entry name" value="GDC-P"/>
    <property type="match status" value="1"/>
</dbReference>
<dbReference type="SUPFAM" id="SSF53383">
    <property type="entry name" value="PLP-dependent transferases"/>
    <property type="match status" value="1"/>
</dbReference>
<dbReference type="GO" id="GO:0009116">
    <property type="term" value="P:nucleoside metabolic process"/>
    <property type="evidence" value="ECO:0007669"/>
    <property type="project" value="InterPro"/>
</dbReference>
<dbReference type="RefSeq" id="WP_044352930.1">
    <property type="nucleotide sequence ID" value="NZ_AZAC01000083.1"/>
</dbReference>
<sequence>MDFVPHTEEERARMLEAIGVGSTEELFQDIPPELRPKSWNLPQPLSEFEVRRRLEAMADLNAHDLTCFLGAGFYDHYSPAAVDAILRRGEFYTAYTPYQAEVSQGTLQAIYEYQTAIARLTGMDVSNASMYDGGTAMFEAAMMAVRKTKKTKLLICTSLNPIYRVMLRSYTANLHLDLVEADLTKTEDLQKALDDKTAAVILQNPDFFGRIHDLSEHAAQAKAQKAMVIMNTNPLALAVTKTPGEMGADIAVGEGQVLGLPLSFGGPYLGYMATTKKLMRSLPGRIAGRTVDHDGKVGYCLTLQTREQHIRREKASSNICSNQSLCAVGALVFMSLMGKQGMVDLARMNMAKAAYAKKRLLAIESVENVDDGPFFNEFRIKLPIDARKAVSMMIDKGIAPGFPLGRYYPDQPNNLLVAVTEKRTKEEIGYLAEGLEAVL</sequence>
<comment type="catalytic activity">
    <reaction evidence="3 4">
        <text>N(6)-[(R)-lipoyl]-L-lysyl-[glycine-cleavage complex H protein] + glycine + H(+) = N(6)-[(R)-S(8)-aminomethyldihydrolipoyl]-L-lysyl-[glycine-cleavage complex H protein] + CO2</text>
        <dbReference type="Rhea" id="RHEA:24304"/>
        <dbReference type="Rhea" id="RHEA-COMP:10494"/>
        <dbReference type="Rhea" id="RHEA-COMP:10495"/>
        <dbReference type="ChEBI" id="CHEBI:15378"/>
        <dbReference type="ChEBI" id="CHEBI:16526"/>
        <dbReference type="ChEBI" id="CHEBI:57305"/>
        <dbReference type="ChEBI" id="CHEBI:83099"/>
        <dbReference type="ChEBI" id="CHEBI:83143"/>
        <dbReference type="EC" id="1.4.4.2"/>
    </reaction>
</comment>
<dbReference type="InterPro" id="IPR015421">
    <property type="entry name" value="PyrdxlP-dep_Trfase_major"/>
</dbReference>
<dbReference type="InterPro" id="IPR023010">
    <property type="entry name" value="GcvPA"/>
</dbReference>
<evidence type="ECO:0000259" key="5">
    <source>
        <dbReference type="Pfam" id="PF02347"/>
    </source>
</evidence>
<dbReference type="Proteomes" id="UP000032233">
    <property type="component" value="Unassembled WGS sequence"/>
</dbReference>
<evidence type="ECO:0000256" key="2">
    <source>
        <dbReference type="ARBA" id="ARBA00023002"/>
    </source>
</evidence>
<protein>
    <recommendedName>
        <fullName evidence="4">Probable glycine dehydrogenase (decarboxylating) subunit 1</fullName>
        <ecNumber evidence="4">1.4.4.2</ecNumber>
    </recommendedName>
    <alternativeName>
        <fullName evidence="4">Glycine cleavage system P-protein subunit 1</fullName>
    </alternativeName>
    <alternativeName>
        <fullName evidence="4">Glycine decarboxylase subunit 1</fullName>
    </alternativeName>
    <alternativeName>
        <fullName evidence="4">Glycine dehydrogenase (aminomethyl-transferring) subunit 1</fullName>
    </alternativeName>
</protein>
<keyword evidence="2 4" id="KW-0560">Oxidoreductase</keyword>
<keyword evidence="7" id="KW-1185">Reference proteome</keyword>
<dbReference type="EMBL" id="AZAC01000083">
    <property type="protein sequence ID" value="KIX10760.1"/>
    <property type="molecule type" value="Genomic_DNA"/>
</dbReference>
<evidence type="ECO:0000313" key="7">
    <source>
        <dbReference type="Proteomes" id="UP000032233"/>
    </source>
</evidence>
<feature type="domain" description="Glycine cleavage system P-protein N-terminal" evidence="5">
    <location>
        <begin position="3"/>
        <end position="431"/>
    </location>
</feature>
<dbReference type="Gene3D" id="3.90.1150.10">
    <property type="entry name" value="Aspartate Aminotransferase, domain 1"/>
    <property type="match status" value="1"/>
</dbReference>
<dbReference type="Pfam" id="PF02347">
    <property type="entry name" value="GDC-P"/>
    <property type="match status" value="1"/>
</dbReference>
<dbReference type="InParanoid" id="A0A0D2JMP5"/>
<comment type="subunit">
    <text evidence="4">The glycine cleavage system is composed of four proteins: P, T, L and H. In this organism, the P 'protein' is a heterodimer of two subunits.</text>
</comment>
<dbReference type="AlphaFoldDB" id="A0A0D2JMP5"/>
<dbReference type="PIRSF" id="PIRSF006815">
    <property type="entry name" value="GcvPA"/>
    <property type="match status" value="1"/>
</dbReference>
<dbReference type="STRING" id="1429043.X474_27960"/>
<comment type="function">
    <text evidence="1 4">The glycine cleavage system catalyzes the degradation of glycine. The P protein binds the alpha-amino group of glycine through its pyridoxal phosphate cofactor; CO(2) is released and the remaining methylamine moiety is then transferred to the lipoamide cofactor of the H protein.</text>
</comment>
<proteinExistence type="inferred from homology"/>
<comment type="similarity">
    <text evidence="4">Belongs to the GcvP family. N-terminal subunit subfamily.</text>
</comment>
<dbReference type="GO" id="GO:0019464">
    <property type="term" value="P:glycine decarboxylation via glycine cleavage system"/>
    <property type="evidence" value="ECO:0007669"/>
    <property type="project" value="UniProtKB-UniRule"/>
</dbReference>
<comment type="caution">
    <text evidence="6">The sequence shown here is derived from an EMBL/GenBank/DDBJ whole genome shotgun (WGS) entry which is preliminary data.</text>
</comment>
<dbReference type="Gene3D" id="3.40.640.10">
    <property type="entry name" value="Type I PLP-dependent aspartate aminotransferase-like (Major domain)"/>
    <property type="match status" value="1"/>
</dbReference>
<dbReference type="OrthoDB" id="9801272at2"/>
<dbReference type="InterPro" id="IPR015422">
    <property type="entry name" value="PyrdxlP-dep_Trfase_small"/>
</dbReference>
<dbReference type="InterPro" id="IPR049315">
    <property type="entry name" value="GDC-P_N"/>
</dbReference>
<dbReference type="InterPro" id="IPR020581">
    <property type="entry name" value="GDC_P"/>
</dbReference>
<dbReference type="HAMAP" id="MF_00712">
    <property type="entry name" value="GcvPA"/>
    <property type="match status" value="1"/>
</dbReference>
<dbReference type="EC" id="1.4.4.2" evidence="4"/>
<evidence type="ECO:0000256" key="3">
    <source>
        <dbReference type="ARBA" id="ARBA00049026"/>
    </source>
</evidence>
<dbReference type="GO" id="GO:0004375">
    <property type="term" value="F:glycine dehydrogenase (decarboxylating) activity"/>
    <property type="evidence" value="ECO:0007669"/>
    <property type="project" value="UniProtKB-EC"/>
</dbReference>
<dbReference type="PATRIC" id="fig|1429043.3.peg.5940"/>
<dbReference type="PANTHER" id="PTHR42806">
    <property type="entry name" value="GLYCINE CLEAVAGE SYSTEM P-PROTEIN"/>
    <property type="match status" value="1"/>
</dbReference>
<accession>A0A0D2JMP5</accession>
<evidence type="ECO:0000313" key="6">
    <source>
        <dbReference type="EMBL" id="KIX10760.1"/>
    </source>
</evidence>
<reference evidence="6 7" key="1">
    <citation type="submission" date="2013-11" db="EMBL/GenBank/DDBJ databases">
        <title>Metagenomic analysis of a methanogenic consortium involved in long chain n-alkane degradation.</title>
        <authorList>
            <person name="Davidova I.A."/>
            <person name="Callaghan A.V."/>
            <person name="Wawrik B."/>
            <person name="Pruitt S."/>
            <person name="Marks C."/>
            <person name="Duncan K.E."/>
            <person name="Suflita J.M."/>
        </authorList>
    </citation>
    <scope>NUCLEOTIDE SEQUENCE [LARGE SCALE GENOMIC DNA]</scope>
    <source>
        <strain evidence="6 7">SPR</strain>
    </source>
</reference>